<dbReference type="Proteomes" id="UP001054857">
    <property type="component" value="Unassembled WGS sequence"/>
</dbReference>
<evidence type="ECO:0000313" key="3">
    <source>
        <dbReference type="EMBL" id="GFR40271.1"/>
    </source>
</evidence>
<evidence type="ECO:0000313" key="4">
    <source>
        <dbReference type="Proteomes" id="UP001054857"/>
    </source>
</evidence>
<feature type="compositionally biased region" description="Low complexity" evidence="1">
    <location>
        <begin position="107"/>
        <end position="128"/>
    </location>
</feature>
<dbReference type="SUPFAM" id="SSF55729">
    <property type="entry name" value="Acyl-CoA N-acyltransferases (Nat)"/>
    <property type="match status" value="1"/>
</dbReference>
<dbReference type="Gene3D" id="3.40.630.30">
    <property type="match status" value="1"/>
</dbReference>
<dbReference type="CDD" id="cd04301">
    <property type="entry name" value="NAT_SF"/>
    <property type="match status" value="1"/>
</dbReference>
<feature type="compositionally biased region" description="Low complexity" evidence="1">
    <location>
        <begin position="251"/>
        <end position="286"/>
    </location>
</feature>
<feature type="compositionally biased region" description="Low complexity" evidence="1">
    <location>
        <begin position="367"/>
        <end position="385"/>
    </location>
</feature>
<dbReference type="PANTHER" id="PTHR42919">
    <property type="entry name" value="N-ALPHA-ACETYLTRANSFERASE"/>
    <property type="match status" value="1"/>
</dbReference>
<dbReference type="PROSITE" id="PS51186">
    <property type="entry name" value="GNAT"/>
    <property type="match status" value="1"/>
</dbReference>
<dbReference type="GO" id="GO:0016747">
    <property type="term" value="F:acyltransferase activity, transferring groups other than amino-acyl groups"/>
    <property type="evidence" value="ECO:0007669"/>
    <property type="project" value="InterPro"/>
</dbReference>
<name>A0AAD3DEC4_9CHLO</name>
<dbReference type="EMBL" id="BMAR01000001">
    <property type="protein sequence ID" value="GFR40271.1"/>
    <property type="molecule type" value="Genomic_DNA"/>
</dbReference>
<comment type="caution">
    <text evidence="3">The sequence shown here is derived from an EMBL/GenBank/DDBJ whole genome shotgun (WGS) entry which is preliminary data.</text>
</comment>
<accession>A0AAD3DEC4</accession>
<proteinExistence type="predicted"/>
<protein>
    <recommendedName>
        <fullName evidence="2">N-acetyltransferase domain-containing protein</fullName>
    </recommendedName>
</protein>
<dbReference type="PANTHER" id="PTHR42919:SF40">
    <property type="entry name" value="FAMILY ACETYLTRANSFERASE, PUTATIVE-RELATED"/>
    <property type="match status" value="1"/>
</dbReference>
<reference evidence="3 4" key="1">
    <citation type="journal article" date="2021" name="Sci. Rep.">
        <title>Genome sequencing of the multicellular alga Astrephomene provides insights into convergent evolution of germ-soma differentiation.</title>
        <authorList>
            <person name="Yamashita S."/>
            <person name="Yamamoto K."/>
            <person name="Matsuzaki R."/>
            <person name="Suzuki S."/>
            <person name="Yamaguchi H."/>
            <person name="Hirooka S."/>
            <person name="Minakuchi Y."/>
            <person name="Miyagishima S."/>
            <person name="Kawachi M."/>
            <person name="Toyoda A."/>
            <person name="Nozaki H."/>
        </authorList>
    </citation>
    <scope>NUCLEOTIDE SEQUENCE [LARGE SCALE GENOMIC DNA]</scope>
    <source>
        <strain evidence="3 4">NIES-4017</strain>
    </source>
</reference>
<dbReference type="Pfam" id="PF00583">
    <property type="entry name" value="Acetyltransf_1"/>
    <property type="match status" value="1"/>
</dbReference>
<dbReference type="InterPro" id="IPR051556">
    <property type="entry name" value="N-term/lysine_N-AcTrnsfr"/>
</dbReference>
<dbReference type="AlphaFoldDB" id="A0AAD3DEC4"/>
<feature type="non-terminal residue" evidence="3">
    <location>
        <position position="1"/>
    </location>
</feature>
<evidence type="ECO:0000259" key="2">
    <source>
        <dbReference type="PROSITE" id="PS51186"/>
    </source>
</evidence>
<feature type="region of interest" description="Disordered" evidence="1">
    <location>
        <begin position="246"/>
        <end position="287"/>
    </location>
</feature>
<feature type="region of interest" description="Disordered" evidence="1">
    <location>
        <begin position="87"/>
        <end position="128"/>
    </location>
</feature>
<feature type="region of interest" description="Disordered" evidence="1">
    <location>
        <begin position="207"/>
        <end position="231"/>
    </location>
</feature>
<feature type="compositionally biased region" description="Low complexity" evidence="1">
    <location>
        <begin position="393"/>
        <end position="404"/>
    </location>
</feature>
<dbReference type="InterPro" id="IPR000182">
    <property type="entry name" value="GNAT_dom"/>
</dbReference>
<feature type="compositionally biased region" description="Low complexity" evidence="1">
    <location>
        <begin position="307"/>
        <end position="317"/>
    </location>
</feature>
<feature type="region of interest" description="Disordered" evidence="1">
    <location>
        <begin position="307"/>
        <end position="433"/>
    </location>
</feature>
<feature type="domain" description="N-acetyltransferase" evidence="2">
    <location>
        <begin position="1"/>
        <end position="74"/>
    </location>
</feature>
<feature type="compositionally biased region" description="Low complexity" evidence="1">
    <location>
        <begin position="88"/>
        <end position="97"/>
    </location>
</feature>
<gene>
    <name evidence="3" type="ORF">Agub_g451</name>
</gene>
<dbReference type="InterPro" id="IPR016181">
    <property type="entry name" value="Acyl_CoA_acyltransferase"/>
</dbReference>
<organism evidence="3 4">
    <name type="scientific">Astrephomene gubernaculifera</name>
    <dbReference type="NCBI Taxonomy" id="47775"/>
    <lineage>
        <taxon>Eukaryota</taxon>
        <taxon>Viridiplantae</taxon>
        <taxon>Chlorophyta</taxon>
        <taxon>core chlorophytes</taxon>
        <taxon>Chlorophyceae</taxon>
        <taxon>CS clade</taxon>
        <taxon>Chlamydomonadales</taxon>
        <taxon>Astrephomenaceae</taxon>
        <taxon>Astrephomene</taxon>
    </lineage>
</organism>
<keyword evidence="4" id="KW-1185">Reference proteome</keyword>
<evidence type="ECO:0000256" key="1">
    <source>
        <dbReference type="SAM" id="MobiDB-lite"/>
    </source>
</evidence>
<sequence length="587" mass="57682">ISLLAVLPSYRRRGLARLMLRQVVDCARSAGACAVFLHVRPGNTSALALYQAAGFLAAALVPHYYDDSGSTPAAAASSSACGGGDGSFGTPAAAAPPQQRPQPPHPAAAKGSEAPATATTATSGEPSSPSYIAGGDAVLLVLPLTAAAAEAVAAAAEAAKAAVVPAANSGRKLGCSCYGGTGNSPSSYDGHGSTDAEEPWCEGITVEAPGPSGASQRSVKDSGRQGEAAAAAAAMDLSDVNTVRTDVSYNGDGSSSSGSGSIGDSTTGMSSKGSMSPSSTASSSVSGGTGGILGVLAAAAAGAVDGLSSLLPGGRLRNGSRRRTNNRSVRQVRVGDELMEEVSGPDGEVYLQAGSSEDEDEGEDTCTAGDAAATAATGLPTGASGARERRDCSGSSSSSSSSPSMRGAGEQRGVTEVAVGSSCAGGGGATSDSDCVDGGTALEGTASGGAWGGRTGCHAVTAHYPPRVQQQLRQQWRQVSQLPGASGANILRGCLVARRIGSGEGLGHGQTGPLGSCCGGLSAVTGGCHVQPWRQRHLQRPLAIAAPTAATGHRIASAIGAARGTRIFTVKNLTATKAGLGRSAMIC</sequence>